<evidence type="ECO:0000313" key="12">
    <source>
        <dbReference type="Proteomes" id="UP001152888"/>
    </source>
</evidence>
<evidence type="ECO:0000256" key="7">
    <source>
        <dbReference type="PROSITE-ProRule" id="PRU00776"/>
    </source>
</evidence>
<name>A0A9P0PKT9_ACAOB</name>
<feature type="disulfide bond" evidence="7">
    <location>
        <begin position="84"/>
        <end position="99"/>
    </location>
</feature>
<reference evidence="11" key="1">
    <citation type="submission" date="2022-03" db="EMBL/GenBank/DDBJ databases">
        <authorList>
            <person name="Sayadi A."/>
        </authorList>
    </citation>
    <scope>NUCLEOTIDE SEQUENCE</scope>
</reference>
<feature type="domain" description="Pacifastin" evidence="10">
    <location>
        <begin position="81"/>
        <end position="116"/>
    </location>
</feature>
<gene>
    <name evidence="11" type="ORF">ACAOBT_LOCUS19146</name>
</gene>
<dbReference type="GO" id="GO:0004867">
    <property type="term" value="F:serine-type endopeptidase inhibitor activity"/>
    <property type="evidence" value="ECO:0007669"/>
    <property type="project" value="UniProtKB-UniRule"/>
</dbReference>
<evidence type="ECO:0000256" key="4">
    <source>
        <dbReference type="ARBA" id="ARBA00022900"/>
    </source>
</evidence>
<dbReference type="Proteomes" id="UP001152888">
    <property type="component" value="Unassembled WGS sequence"/>
</dbReference>
<evidence type="ECO:0000256" key="2">
    <source>
        <dbReference type="ARBA" id="ARBA00022525"/>
    </source>
</evidence>
<evidence type="ECO:0000256" key="3">
    <source>
        <dbReference type="ARBA" id="ARBA00022690"/>
    </source>
</evidence>
<keyword evidence="9" id="KW-0472">Membrane</keyword>
<sequence>MDVVIVRRSTYQSRPPAQPLLNPLGNPLHIQLMLIKMDKRSAIVVGLMVFALLAITCNEVSAGLSQLRIKRETPVAADLKDTPCAPNDYFKIDCNTCYCNMDRTGYLCTENLCTGSDDDVTRETTRIPLADDKMLIISPKGVKLVSDHSNTTTDAPNDLSIFGRYSRGGMRVETGADDSTTATEALGTTTE</sequence>
<evidence type="ECO:0000256" key="9">
    <source>
        <dbReference type="SAM" id="Phobius"/>
    </source>
</evidence>
<dbReference type="PROSITE" id="PS51446">
    <property type="entry name" value="PACIFASTIN"/>
    <property type="match status" value="1"/>
</dbReference>
<evidence type="ECO:0000256" key="8">
    <source>
        <dbReference type="SAM" id="MobiDB-lite"/>
    </source>
</evidence>
<organism evidence="11 12">
    <name type="scientific">Acanthoscelides obtectus</name>
    <name type="common">Bean weevil</name>
    <name type="synonym">Bruchus obtectus</name>
    <dbReference type="NCBI Taxonomy" id="200917"/>
    <lineage>
        <taxon>Eukaryota</taxon>
        <taxon>Metazoa</taxon>
        <taxon>Ecdysozoa</taxon>
        <taxon>Arthropoda</taxon>
        <taxon>Hexapoda</taxon>
        <taxon>Insecta</taxon>
        <taxon>Pterygota</taxon>
        <taxon>Neoptera</taxon>
        <taxon>Endopterygota</taxon>
        <taxon>Coleoptera</taxon>
        <taxon>Polyphaga</taxon>
        <taxon>Cucujiformia</taxon>
        <taxon>Chrysomeloidea</taxon>
        <taxon>Chrysomelidae</taxon>
        <taxon>Bruchinae</taxon>
        <taxon>Bruchini</taxon>
        <taxon>Acanthoscelides</taxon>
    </lineage>
</organism>
<evidence type="ECO:0000256" key="5">
    <source>
        <dbReference type="ARBA" id="ARBA00023157"/>
    </source>
</evidence>
<dbReference type="EMBL" id="CAKOFQ010007067">
    <property type="protein sequence ID" value="CAH1989634.1"/>
    <property type="molecule type" value="Genomic_DNA"/>
</dbReference>
<keyword evidence="9" id="KW-0812">Transmembrane</keyword>
<comment type="subcellular location">
    <subcellularLocation>
        <location evidence="1">Secreted</location>
    </subcellularLocation>
</comment>
<dbReference type="GO" id="GO:0005576">
    <property type="term" value="C:extracellular region"/>
    <property type="evidence" value="ECO:0007669"/>
    <property type="project" value="UniProtKB-SubCell"/>
</dbReference>
<feature type="compositionally biased region" description="Low complexity" evidence="8">
    <location>
        <begin position="180"/>
        <end position="191"/>
    </location>
</feature>
<dbReference type="OrthoDB" id="10026631at2759"/>
<dbReference type="Pfam" id="PF05375">
    <property type="entry name" value="Pacifastin_I"/>
    <property type="match status" value="1"/>
</dbReference>
<proteinExistence type="inferred from homology"/>
<evidence type="ECO:0000259" key="10">
    <source>
        <dbReference type="PROSITE" id="PS51446"/>
    </source>
</evidence>
<evidence type="ECO:0000256" key="6">
    <source>
        <dbReference type="ARBA" id="ARBA00029459"/>
    </source>
</evidence>
<keyword evidence="2" id="KW-0964">Secreted</keyword>
<keyword evidence="3 7" id="KW-0646">Protease inhibitor</keyword>
<dbReference type="AlphaFoldDB" id="A0A9P0PKT9"/>
<dbReference type="InterPro" id="IPR036201">
    <property type="entry name" value="Pacifastin_dom_sf"/>
</dbReference>
<keyword evidence="4 7" id="KW-0722">Serine protease inhibitor</keyword>
<evidence type="ECO:0000256" key="1">
    <source>
        <dbReference type="ARBA" id="ARBA00004613"/>
    </source>
</evidence>
<keyword evidence="12" id="KW-1185">Reference proteome</keyword>
<keyword evidence="5 7" id="KW-1015">Disulfide bond</keyword>
<comment type="caution">
    <text evidence="7">Lacks conserved residue(s) required for the propagation of feature annotation.</text>
</comment>
<dbReference type="SUPFAM" id="SSF57283">
    <property type="entry name" value="PMP inhibitors"/>
    <property type="match status" value="1"/>
</dbReference>
<accession>A0A9P0PKT9</accession>
<protein>
    <recommendedName>
        <fullName evidence="10">Pacifastin domain-containing protein</fullName>
    </recommendedName>
</protein>
<comment type="similarity">
    <text evidence="6 7">Belongs to the protease inhibitor I19 family.</text>
</comment>
<keyword evidence="9" id="KW-1133">Transmembrane helix</keyword>
<evidence type="ECO:0000313" key="11">
    <source>
        <dbReference type="EMBL" id="CAH1989634.1"/>
    </source>
</evidence>
<feature type="transmembrane region" description="Helical" evidence="9">
    <location>
        <begin position="42"/>
        <end position="61"/>
    </location>
</feature>
<dbReference type="InterPro" id="IPR008037">
    <property type="entry name" value="Pacifastin_dom"/>
</dbReference>
<feature type="region of interest" description="Disordered" evidence="8">
    <location>
        <begin position="172"/>
        <end position="191"/>
    </location>
</feature>
<comment type="caution">
    <text evidence="11">The sequence shown here is derived from an EMBL/GenBank/DDBJ whole genome shotgun (WGS) entry which is preliminary data.</text>
</comment>